<dbReference type="Pfam" id="PF00106">
    <property type="entry name" value="adh_short"/>
    <property type="match status" value="1"/>
</dbReference>
<dbReference type="InterPro" id="IPR051935">
    <property type="entry name" value="HSDL2"/>
</dbReference>
<proteinExistence type="predicted"/>
<dbReference type="Proteomes" id="UP001204142">
    <property type="component" value="Unassembled WGS sequence"/>
</dbReference>
<dbReference type="Gene3D" id="3.40.50.720">
    <property type="entry name" value="NAD(P)-binding Rossmann-like Domain"/>
    <property type="match status" value="1"/>
</dbReference>
<evidence type="ECO:0000313" key="1">
    <source>
        <dbReference type="EMBL" id="MCQ8895594.1"/>
    </source>
</evidence>
<accession>A0ABT1WDJ7</accession>
<sequence length="280" mass="30074">MDRSLSGKNVFVTGGSRGIGLAIACRLAQEGANITIAAKTAEPNPKLPGTLYTAAAAIEAAGGRCLPIQVDIRDELALQAAVNRSAEHFNGLDVLINNASAIHLTPTDMTPMKRFDLMFGVNVRGTYASTQACLSHLRASGKAGRNPHVLNLSPPLNLNPNWFAPHVAYTMAKYGMSMCVLGHAREFKHQGIAVNALWPQTAIYTAAMQMIPGVLPEHCREPAIMADAAVHILQRTASDPDGTGQFFIDEAVLRQAGVSNFDHYATVPGSQQIQRDFFLD</sequence>
<dbReference type="SUPFAM" id="SSF51735">
    <property type="entry name" value="NAD(P)-binding Rossmann-fold domains"/>
    <property type="match status" value="1"/>
</dbReference>
<gene>
    <name evidence="1" type="ORF">NQT62_03945</name>
</gene>
<protein>
    <submittedName>
        <fullName evidence="1">NAD(P)-dependent oxidoreductase</fullName>
    </submittedName>
</protein>
<organism evidence="1 2">
    <name type="scientific">Limnobacter humi</name>
    <dbReference type="NCBI Taxonomy" id="1778671"/>
    <lineage>
        <taxon>Bacteria</taxon>
        <taxon>Pseudomonadati</taxon>
        <taxon>Pseudomonadota</taxon>
        <taxon>Betaproteobacteria</taxon>
        <taxon>Burkholderiales</taxon>
        <taxon>Burkholderiaceae</taxon>
        <taxon>Limnobacter</taxon>
    </lineage>
</organism>
<dbReference type="InterPro" id="IPR036291">
    <property type="entry name" value="NAD(P)-bd_dom_sf"/>
</dbReference>
<dbReference type="NCBIfam" id="NF006133">
    <property type="entry name" value="PRK08278.1"/>
    <property type="match status" value="1"/>
</dbReference>
<comment type="caution">
    <text evidence="1">The sequence shown here is derived from an EMBL/GenBank/DDBJ whole genome shotgun (WGS) entry which is preliminary data.</text>
</comment>
<dbReference type="EMBL" id="JANIGO010000001">
    <property type="protein sequence ID" value="MCQ8895594.1"/>
    <property type="molecule type" value="Genomic_DNA"/>
</dbReference>
<evidence type="ECO:0000313" key="2">
    <source>
        <dbReference type="Proteomes" id="UP001204142"/>
    </source>
</evidence>
<dbReference type="PANTHER" id="PTHR42808:SF3">
    <property type="entry name" value="HYDROXYSTEROID DEHYDROGENASE-LIKE PROTEIN 2"/>
    <property type="match status" value="1"/>
</dbReference>
<dbReference type="RefSeq" id="WP_256763281.1">
    <property type="nucleotide sequence ID" value="NZ_JANIGO010000001.1"/>
</dbReference>
<dbReference type="PRINTS" id="PR00081">
    <property type="entry name" value="GDHRDH"/>
</dbReference>
<keyword evidence="2" id="KW-1185">Reference proteome</keyword>
<name>A0ABT1WDJ7_9BURK</name>
<dbReference type="PANTHER" id="PTHR42808">
    <property type="entry name" value="HYDROXYSTEROID DEHYDROGENASE-LIKE PROTEIN 2"/>
    <property type="match status" value="1"/>
</dbReference>
<reference evidence="1 2" key="1">
    <citation type="submission" date="2022-07" db="EMBL/GenBank/DDBJ databases">
        <authorList>
            <person name="Xamxidin M."/>
            <person name="Wu M."/>
        </authorList>
    </citation>
    <scope>NUCLEOTIDE SEQUENCE [LARGE SCALE GENOMIC DNA]</scope>
    <source>
        <strain evidence="1 2">NBRC 111650</strain>
    </source>
</reference>
<dbReference type="InterPro" id="IPR002347">
    <property type="entry name" value="SDR_fam"/>
</dbReference>